<dbReference type="InterPro" id="IPR016181">
    <property type="entry name" value="Acyl_CoA_acyltransferase"/>
</dbReference>
<dbReference type="InterPro" id="IPR000182">
    <property type="entry name" value="GNAT_dom"/>
</dbReference>
<accession>A0A919LI48</accession>
<dbReference type="EMBL" id="BNEE01000006">
    <property type="protein sequence ID" value="GHI88862.1"/>
    <property type="molecule type" value="Genomic_DNA"/>
</dbReference>
<reference evidence="2" key="1">
    <citation type="submission" date="2020-09" db="EMBL/GenBank/DDBJ databases">
        <title>Whole genome shotgun sequence of Streptomyces xanthophaeus NBRC 12829.</title>
        <authorList>
            <person name="Komaki H."/>
            <person name="Tamura T."/>
        </authorList>
    </citation>
    <scope>NUCLEOTIDE SEQUENCE</scope>
    <source>
        <strain evidence="2">NBRC 12829</strain>
    </source>
</reference>
<protein>
    <recommendedName>
        <fullName evidence="1">N-acetyltransferase domain-containing protein</fullName>
    </recommendedName>
</protein>
<dbReference type="GO" id="GO:0016747">
    <property type="term" value="F:acyltransferase activity, transferring groups other than amino-acyl groups"/>
    <property type="evidence" value="ECO:0007669"/>
    <property type="project" value="InterPro"/>
</dbReference>
<dbReference type="GeneID" id="96804320"/>
<evidence type="ECO:0000313" key="3">
    <source>
        <dbReference type="Proteomes" id="UP000600026"/>
    </source>
</evidence>
<evidence type="ECO:0000313" key="2">
    <source>
        <dbReference type="EMBL" id="GHI88862.1"/>
    </source>
</evidence>
<sequence length="172" mass="18034">MITAPPRPAALATLPLRAHQLPGFTPFSVRPARPDDGAALAALSRPFARAGALRERPLSLYLSQAADFLVAQAPDGTLEGCLGVRVHPAAGVLYNFCVARHRQGSGMGARLLQAAFTAARTRSLDTLFTATTGSGRLFLSHGFRPASPASAPAAWADSLDPRRGARVLARAL</sequence>
<organism evidence="2 3">
    <name type="scientific">Streptomyces xanthophaeus</name>
    <dbReference type="NCBI Taxonomy" id="67385"/>
    <lineage>
        <taxon>Bacteria</taxon>
        <taxon>Bacillati</taxon>
        <taxon>Actinomycetota</taxon>
        <taxon>Actinomycetes</taxon>
        <taxon>Kitasatosporales</taxon>
        <taxon>Streptomycetaceae</taxon>
        <taxon>Streptomyces</taxon>
    </lineage>
</organism>
<dbReference type="Proteomes" id="UP000600026">
    <property type="component" value="Unassembled WGS sequence"/>
</dbReference>
<name>A0A919LI48_9ACTN</name>
<dbReference type="PROSITE" id="PS51186">
    <property type="entry name" value="GNAT"/>
    <property type="match status" value="1"/>
</dbReference>
<feature type="domain" description="N-acetyltransferase" evidence="1">
    <location>
        <begin position="27"/>
        <end position="172"/>
    </location>
</feature>
<dbReference type="Gene3D" id="3.40.630.30">
    <property type="match status" value="1"/>
</dbReference>
<keyword evidence="3" id="KW-1185">Reference proteome</keyword>
<dbReference type="RefSeq" id="WP_078903731.1">
    <property type="nucleotide sequence ID" value="NZ_BNEE01000006.1"/>
</dbReference>
<dbReference type="CDD" id="cd04301">
    <property type="entry name" value="NAT_SF"/>
    <property type="match status" value="1"/>
</dbReference>
<dbReference type="AlphaFoldDB" id="A0A919LI48"/>
<comment type="caution">
    <text evidence="2">The sequence shown here is derived from an EMBL/GenBank/DDBJ whole genome shotgun (WGS) entry which is preliminary data.</text>
</comment>
<dbReference type="SUPFAM" id="SSF55729">
    <property type="entry name" value="Acyl-CoA N-acyltransferases (Nat)"/>
    <property type="match status" value="1"/>
</dbReference>
<gene>
    <name evidence="2" type="ORF">Sxan_62260</name>
</gene>
<proteinExistence type="predicted"/>
<dbReference type="Pfam" id="PF13508">
    <property type="entry name" value="Acetyltransf_7"/>
    <property type="match status" value="1"/>
</dbReference>
<evidence type="ECO:0000259" key="1">
    <source>
        <dbReference type="PROSITE" id="PS51186"/>
    </source>
</evidence>